<dbReference type="EMBL" id="CP021744">
    <property type="protein sequence ID" value="ARZ66114.1"/>
    <property type="molecule type" value="Genomic_DNA"/>
</dbReference>
<dbReference type="Gene3D" id="2.60.200.60">
    <property type="match status" value="1"/>
</dbReference>
<gene>
    <name evidence="1" type="ORF">SMD11_0448</name>
</gene>
<dbReference type="Proteomes" id="UP000195755">
    <property type="component" value="Chromosome"/>
</dbReference>
<protein>
    <recommendedName>
        <fullName evidence="3">DUF4280 domain-containing protein</fullName>
    </recommendedName>
</protein>
<sequence>MSGNLLHVNATVTCPHGARATILPAQTRVIVGGNPAASVADLDTVTGCPFPPSGPPHPCVTIRWVAPSTRIRINGSPAVLRSSTGLCLAADQAPQGPPNVSVVQQRVVGR</sequence>
<dbReference type="OrthoDB" id="675629at2"/>
<proteinExistence type="predicted"/>
<reference evidence="1 2" key="1">
    <citation type="submission" date="2017-06" db="EMBL/GenBank/DDBJ databases">
        <title>Streptomyces albireticuli Genome sequencing and assembly.</title>
        <authorList>
            <person name="Wang Y."/>
            <person name="Du B."/>
            <person name="Ding Y."/>
            <person name="Liu H."/>
            <person name="Hou Q."/>
            <person name="Liu K."/>
            <person name="Yao L."/>
            <person name="Wang C."/>
        </authorList>
    </citation>
    <scope>NUCLEOTIDE SEQUENCE [LARGE SCALE GENOMIC DNA]</scope>
    <source>
        <strain evidence="1 2">MDJK11</strain>
    </source>
</reference>
<evidence type="ECO:0008006" key="3">
    <source>
        <dbReference type="Google" id="ProtNLM"/>
    </source>
</evidence>
<evidence type="ECO:0000313" key="1">
    <source>
        <dbReference type="EMBL" id="ARZ66114.1"/>
    </source>
</evidence>
<organism evidence="1 2">
    <name type="scientific">Streptomyces albireticuli</name>
    <dbReference type="NCBI Taxonomy" id="1940"/>
    <lineage>
        <taxon>Bacteria</taxon>
        <taxon>Bacillati</taxon>
        <taxon>Actinomycetota</taxon>
        <taxon>Actinomycetes</taxon>
        <taxon>Kitasatosporales</taxon>
        <taxon>Streptomycetaceae</taxon>
        <taxon>Streptomyces</taxon>
    </lineage>
</organism>
<accession>A0A1Z2KVN2</accession>
<name>A0A1Z2KVN2_9ACTN</name>
<evidence type="ECO:0000313" key="2">
    <source>
        <dbReference type="Proteomes" id="UP000195755"/>
    </source>
</evidence>
<dbReference type="KEGG" id="salj:SMD11_0448"/>
<dbReference type="AlphaFoldDB" id="A0A1Z2KVN2"/>
<dbReference type="RefSeq" id="WP_087924781.1">
    <property type="nucleotide sequence ID" value="NZ_CP021744.1"/>
</dbReference>